<protein>
    <recommendedName>
        <fullName evidence="6">Small ribosomal subunit protein uS13</fullName>
    </recommendedName>
</protein>
<dbReference type="InterPro" id="IPR027437">
    <property type="entry name" value="Rbsml_uS13_C"/>
</dbReference>
<keyword evidence="5 6" id="KW-0687">Ribonucleoprotein</keyword>
<dbReference type="GO" id="GO:0019843">
    <property type="term" value="F:rRNA binding"/>
    <property type="evidence" value="ECO:0007669"/>
    <property type="project" value="UniProtKB-UniRule"/>
</dbReference>
<evidence type="ECO:0000256" key="3">
    <source>
        <dbReference type="ARBA" id="ARBA00022884"/>
    </source>
</evidence>
<evidence type="ECO:0000256" key="4">
    <source>
        <dbReference type="ARBA" id="ARBA00022980"/>
    </source>
</evidence>
<reference evidence="11" key="1">
    <citation type="journal article" date="2018" name="Genome Announc.">
        <title>Complete Genome Sequence of the Methanococcus maripaludis Type Strain JJ (DSM 2067), a Model for Selenoprotein Synthesis in Archaea.</title>
        <authorList>
            <person name="Poehlein A."/>
            <person name="Heym D."/>
            <person name="Quitzke V."/>
            <person name="Fersch J."/>
            <person name="Daniel R."/>
            <person name="Rother M."/>
        </authorList>
    </citation>
    <scope>NUCLEOTIDE SEQUENCE [LARGE SCALE GENOMIC DNA]</scope>
    <source>
        <strain evidence="11">DSM 2067</strain>
    </source>
</reference>
<proteinExistence type="inferred from homology"/>
<dbReference type="AlphaFoldDB" id="A0A2L1CBZ8"/>
<evidence type="ECO:0000256" key="5">
    <source>
        <dbReference type="ARBA" id="ARBA00023274"/>
    </source>
</evidence>
<dbReference type="PROSITE" id="PS50159">
    <property type="entry name" value="RIBOSOMAL_S13_2"/>
    <property type="match status" value="1"/>
</dbReference>
<sequence>MTQTEFKHRIRISKTDLEGKNPLEYALQDMKGIGRAMARAVIRVTELDPKQQAGYLADEDVLKIESVLEDPATHGIPSWMFNRKKDVYSGLDKHLIETDLVLTVQEDITNMKKIRCYRGIRHELRLPCRGQRTRGSFRKGTSMGVKRKK</sequence>
<evidence type="ECO:0000313" key="11">
    <source>
        <dbReference type="Proteomes" id="UP000239462"/>
    </source>
</evidence>
<name>A0A2L1CBZ8_METMI</name>
<dbReference type="GO" id="GO:0015935">
    <property type="term" value="C:small ribosomal subunit"/>
    <property type="evidence" value="ECO:0007669"/>
    <property type="project" value="TreeGrafter"/>
</dbReference>
<dbReference type="Proteomes" id="UP000567099">
    <property type="component" value="Unassembled WGS sequence"/>
</dbReference>
<organism evidence="8 11">
    <name type="scientific">Methanococcus maripaludis</name>
    <name type="common">Methanococcus deltae</name>
    <dbReference type="NCBI Taxonomy" id="39152"/>
    <lineage>
        <taxon>Archaea</taxon>
        <taxon>Methanobacteriati</taxon>
        <taxon>Methanobacteriota</taxon>
        <taxon>Methanomada group</taxon>
        <taxon>Methanococci</taxon>
        <taxon>Methanococcales</taxon>
        <taxon>Methanococcaceae</taxon>
        <taxon>Methanococcus</taxon>
    </lineage>
</organism>
<evidence type="ECO:0000313" key="9">
    <source>
        <dbReference type="EMBL" id="MBA2863408.1"/>
    </source>
</evidence>
<keyword evidence="4 6" id="KW-0689">Ribosomal protein</keyword>
<dbReference type="NCBIfam" id="TIGR03629">
    <property type="entry name" value="uS13_arch"/>
    <property type="match status" value="1"/>
</dbReference>
<keyword evidence="3 6" id="KW-0694">RNA-binding</keyword>
<reference evidence="10 13" key="3">
    <citation type="submission" date="2020-08" db="EMBL/GenBank/DDBJ databases">
        <title>Genomic Encyclopedia of Type Strains, Phase IV (KMG-V): Genome sequencing to study the core and pangenomes of soil and plant-associated prokaryotes.</title>
        <authorList>
            <person name="Whitman W."/>
        </authorList>
    </citation>
    <scope>NUCLEOTIDE SEQUENCE [LARGE SCALE GENOMIC DNA]</scope>
    <source>
        <strain evidence="9 12">C13</strain>
        <strain evidence="10 13">D1</strain>
    </source>
</reference>
<accession>A0A2L1CBZ8</accession>
<dbReference type="SUPFAM" id="SSF46946">
    <property type="entry name" value="S13-like H2TH domain"/>
    <property type="match status" value="1"/>
</dbReference>
<comment type="subunit">
    <text evidence="6">Part of the 30S ribosomal subunit. Forms a loose heterodimer with protein S19. Forms two bridges to the 50S subunit in the 70S ribosome.</text>
</comment>
<dbReference type="RefSeq" id="WP_104838289.1">
    <property type="nucleotide sequence ID" value="NZ_CP026606.1"/>
</dbReference>
<reference evidence="8" key="2">
    <citation type="submission" date="2018-02" db="EMBL/GenBank/DDBJ databases">
        <title>Complete genome sequence of the Methanococcus maripaludis type strain JJ (DSM 2067), a model for selenoprotein synthesis in Archaea.</title>
        <authorList>
            <person name="Poehlein A."/>
            <person name="Heym D."/>
            <person name="Quitzke V."/>
            <person name="Fersch J."/>
            <person name="Daniel R."/>
            <person name="Rother M."/>
        </authorList>
    </citation>
    <scope>NUCLEOTIDE SEQUENCE [LARGE SCALE GENOMIC DNA]</scope>
    <source>
        <strain evidence="8">DSM 2067</strain>
    </source>
</reference>
<dbReference type="InterPro" id="IPR010979">
    <property type="entry name" value="Ribosomal_uS13-like_H2TH"/>
</dbReference>
<evidence type="ECO:0000313" key="8">
    <source>
        <dbReference type="EMBL" id="AVB76898.1"/>
    </source>
</evidence>
<dbReference type="NCBIfam" id="NF003140">
    <property type="entry name" value="PRK04053.1"/>
    <property type="match status" value="1"/>
</dbReference>
<dbReference type="GeneID" id="36102605"/>
<evidence type="ECO:0000256" key="7">
    <source>
        <dbReference type="RuleBase" id="RU003830"/>
    </source>
</evidence>
<dbReference type="EMBL" id="JACHED010000001">
    <property type="protein sequence ID" value="MBB6496588.1"/>
    <property type="molecule type" value="Genomic_DNA"/>
</dbReference>
<dbReference type="PANTHER" id="PTHR10871:SF3">
    <property type="entry name" value="SMALL RIBOSOMAL SUBUNIT PROTEIN US13"/>
    <property type="match status" value="1"/>
</dbReference>
<evidence type="ECO:0000256" key="2">
    <source>
        <dbReference type="ARBA" id="ARBA00022730"/>
    </source>
</evidence>
<dbReference type="Proteomes" id="UP000239462">
    <property type="component" value="Chromosome"/>
</dbReference>
<dbReference type="PIRSF" id="PIRSF002134">
    <property type="entry name" value="Ribosomal_S13"/>
    <property type="match status" value="1"/>
</dbReference>
<dbReference type="Gene3D" id="1.10.8.50">
    <property type="match status" value="1"/>
</dbReference>
<dbReference type="HAMAP" id="MF_01315">
    <property type="entry name" value="Ribosomal_uS13"/>
    <property type="match status" value="1"/>
</dbReference>
<dbReference type="InterPro" id="IPR019977">
    <property type="entry name" value="Ribosomal_uS13_archaeal"/>
</dbReference>
<dbReference type="InterPro" id="IPR001892">
    <property type="entry name" value="Ribosomal_uS13"/>
</dbReference>
<dbReference type="GO" id="GO:0005829">
    <property type="term" value="C:cytosol"/>
    <property type="evidence" value="ECO:0007669"/>
    <property type="project" value="TreeGrafter"/>
</dbReference>
<gene>
    <name evidence="8" type="primary">rpsM</name>
    <name evidence="6" type="synonym">rps13</name>
    <name evidence="9" type="ORF">HNP94_000408</name>
    <name evidence="10" type="ORF">HNP96_000609</name>
    <name evidence="8" type="ORF">MMJJ_15210</name>
</gene>
<dbReference type="Pfam" id="PF00416">
    <property type="entry name" value="Ribosomal_S13"/>
    <property type="match status" value="1"/>
</dbReference>
<evidence type="ECO:0000256" key="1">
    <source>
        <dbReference type="ARBA" id="ARBA00008080"/>
    </source>
</evidence>
<dbReference type="Gene3D" id="4.10.910.10">
    <property type="entry name" value="30s ribosomal protein s13, domain 2"/>
    <property type="match status" value="1"/>
</dbReference>
<dbReference type="GO" id="GO:0003735">
    <property type="term" value="F:structural constituent of ribosome"/>
    <property type="evidence" value="ECO:0007669"/>
    <property type="project" value="InterPro"/>
</dbReference>
<comment type="similarity">
    <text evidence="1 6 7">Belongs to the universal ribosomal protein uS13 family.</text>
</comment>
<evidence type="ECO:0000313" key="13">
    <source>
        <dbReference type="Proteomes" id="UP000590564"/>
    </source>
</evidence>
<keyword evidence="2 6" id="KW-0699">rRNA-binding</keyword>
<evidence type="ECO:0000313" key="12">
    <source>
        <dbReference type="Proteomes" id="UP000567099"/>
    </source>
</evidence>
<dbReference type="EMBL" id="JACDUO010000001">
    <property type="protein sequence ID" value="MBA2863408.1"/>
    <property type="molecule type" value="Genomic_DNA"/>
</dbReference>
<dbReference type="PANTHER" id="PTHR10871">
    <property type="entry name" value="30S RIBOSOMAL PROTEIN S13/40S RIBOSOMAL PROTEIN S18"/>
    <property type="match status" value="1"/>
</dbReference>
<evidence type="ECO:0000256" key="6">
    <source>
        <dbReference type="HAMAP-Rule" id="MF_01315"/>
    </source>
</evidence>
<comment type="function">
    <text evidence="6">Located at the top of the head of the 30S subunit, it contacts several helices of the 16S rRNA. In the 70S ribosome it contacts the 23S rRNA (bridge B1a) and protein L5 of the 50S subunit (bridge B1b), connecting the 2 subunits; these bridges are implicated in subunit movement.</text>
</comment>
<dbReference type="EMBL" id="CP026606">
    <property type="protein sequence ID" value="AVB76898.1"/>
    <property type="molecule type" value="Genomic_DNA"/>
</dbReference>
<dbReference type="GO" id="GO:0006412">
    <property type="term" value="P:translation"/>
    <property type="evidence" value="ECO:0007669"/>
    <property type="project" value="UniProtKB-UniRule"/>
</dbReference>
<dbReference type="KEGG" id="mmad:MMJJ_15210"/>
<evidence type="ECO:0000313" key="10">
    <source>
        <dbReference type="EMBL" id="MBB6496588.1"/>
    </source>
</evidence>
<dbReference type="Proteomes" id="UP000590564">
    <property type="component" value="Unassembled WGS sequence"/>
</dbReference>